<protein>
    <submittedName>
        <fullName evidence="1">Uncharacterized protein</fullName>
    </submittedName>
</protein>
<gene>
    <name evidence="1" type="ORF">SAMN04488074_103106</name>
</gene>
<evidence type="ECO:0000313" key="1">
    <source>
        <dbReference type="EMBL" id="SDJ74594.1"/>
    </source>
</evidence>
<dbReference type="AlphaFoldDB" id="A0A1G8W8D9"/>
<proteinExistence type="predicted"/>
<organism evidence="1 2">
    <name type="scientific">Lentzea albidocapillata subsp. violacea</name>
    <dbReference type="NCBI Taxonomy" id="128104"/>
    <lineage>
        <taxon>Bacteria</taxon>
        <taxon>Bacillati</taxon>
        <taxon>Actinomycetota</taxon>
        <taxon>Actinomycetes</taxon>
        <taxon>Pseudonocardiales</taxon>
        <taxon>Pseudonocardiaceae</taxon>
        <taxon>Lentzea</taxon>
    </lineage>
</organism>
<reference evidence="2" key="1">
    <citation type="submission" date="2016-10" db="EMBL/GenBank/DDBJ databases">
        <authorList>
            <person name="Varghese N."/>
            <person name="Submissions S."/>
        </authorList>
    </citation>
    <scope>NUCLEOTIDE SEQUENCE [LARGE SCALE GENOMIC DNA]</scope>
    <source>
        <strain evidence="2">DSM 44796</strain>
    </source>
</reference>
<name>A0A1G8W8D9_9PSEU</name>
<accession>A0A1G8W8D9</accession>
<dbReference type="Proteomes" id="UP000199682">
    <property type="component" value="Unassembled WGS sequence"/>
</dbReference>
<evidence type="ECO:0000313" key="2">
    <source>
        <dbReference type="Proteomes" id="UP000199682"/>
    </source>
</evidence>
<dbReference type="EMBL" id="FNET01000003">
    <property type="protein sequence ID" value="SDJ74594.1"/>
    <property type="molecule type" value="Genomic_DNA"/>
</dbReference>
<sequence>MTTVERTIRDLLAGQVDGGHLGGVLNDALRRQLVDVQRLLVILADYAPAYGVAENGGLGLLRHLLHQAGADAAFDGRSAVTMAAESSPEATATVHAIAAQLAGLDMPQLKKLQAAVNAAIDEPGKNNPRLETEQ</sequence>